<name>B2JUS7_PARP8</name>
<dbReference type="AlphaFoldDB" id="B2JUS7"/>
<gene>
    <name evidence="1" type="ordered locus">Bphy_5631</name>
</gene>
<reference evidence="2" key="1">
    <citation type="journal article" date="2014" name="Stand. Genomic Sci.">
        <title>Complete genome sequence of Burkholderia phymatum STM815(T), a broad host range and efficient nitrogen-fixing symbiont of Mimosa species.</title>
        <authorList>
            <person name="Moulin L."/>
            <person name="Klonowska A."/>
            <person name="Caroline B."/>
            <person name="Booth K."/>
            <person name="Vriezen J.A."/>
            <person name="Melkonian R."/>
            <person name="James E.K."/>
            <person name="Young J.P."/>
            <person name="Bena G."/>
            <person name="Hauser L."/>
            <person name="Land M."/>
            <person name="Kyrpides N."/>
            <person name="Bruce D."/>
            <person name="Chain P."/>
            <person name="Copeland A."/>
            <person name="Pitluck S."/>
            <person name="Woyke T."/>
            <person name="Lizotte-Waniewski M."/>
            <person name="Bristow J."/>
            <person name="Riley M."/>
        </authorList>
    </citation>
    <scope>NUCLEOTIDE SEQUENCE [LARGE SCALE GENOMIC DNA]</scope>
    <source>
        <strain evidence="2">DSM 17167 / CIP 108236 / LMG 21445 / STM815</strain>
        <plasmid evidence="2">Plasmid pBPHY01</plasmid>
    </source>
</reference>
<evidence type="ECO:0000313" key="1">
    <source>
        <dbReference type="EMBL" id="ACC74705.1"/>
    </source>
</evidence>
<dbReference type="Proteomes" id="UP000001192">
    <property type="component" value="Plasmid pBPHY01"/>
</dbReference>
<dbReference type="HOGENOM" id="CLU_2477311_0_0_4"/>
<dbReference type="EMBL" id="CP001045">
    <property type="protein sequence ID" value="ACC74705.1"/>
    <property type="molecule type" value="Genomic_DNA"/>
</dbReference>
<organism evidence="1 2">
    <name type="scientific">Paraburkholderia phymatum (strain DSM 17167 / CIP 108236 / LMG 21445 / STM815)</name>
    <name type="common">Burkholderia phymatum</name>
    <dbReference type="NCBI Taxonomy" id="391038"/>
    <lineage>
        <taxon>Bacteria</taxon>
        <taxon>Pseudomonadati</taxon>
        <taxon>Pseudomonadota</taxon>
        <taxon>Betaproteobacteria</taxon>
        <taxon>Burkholderiales</taxon>
        <taxon>Burkholderiaceae</taxon>
        <taxon>Paraburkholderia</taxon>
    </lineage>
</organism>
<accession>B2JUS7</accession>
<keyword evidence="1" id="KW-0614">Plasmid</keyword>
<keyword evidence="2" id="KW-1185">Reference proteome</keyword>
<proteinExistence type="predicted"/>
<sequence length="100" mass="10946">MTLRSQPTTRSESMEKTYTYKDFEVTVKLEPVRAVSSDFTYGPAAAYIAVVSICTADPRRPIGVPVRLIAEGNRAFGTEDEALTTGLNAAQRVIDDRFGS</sequence>
<dbReference type="KEGG" id="bph:Bphy_5631"/>
<geneLocation type="plasmid" evidence="1 2">
    <name>pBPHY01</name>
</geneLocation>
<protein>
    <submittedName>
        <fullName evidence="1">Uncharacterized protein</fullName>
    </submittedName>
</protein>
<evidence type="ECO:0000313" key="2">
    <source>
        <dbReference type="Proteomes" id="UP000001192"/>
    </source>
</evidence>